<dbReference type="OrthoDB" id="2942251at2"/>
<keyword evidence="1" id="KW-0812">Transmembrane</keyword>
<evidence type="ECO:0000313" key="2">
    <source>
        <dbReference type="EMBL" id="RSD28395.1"/>
    </source>
</evidence>
<comment type="caution">
    <text evidence="2">The sequence shown here is derived from an EMBL/GenBank/DDBJ whole genome shotgun (WGS) entry which is preliminary data.</text>
</comment>
<keyword evidence="1" id="KW-1133">Transmembrane helix</keyword>
<dbReference type="RefSeq" id="WP_125478867.1">
    <property type="nucleotide sequence ID" value="NZ_RSFW01000007.1"/>
</dbReference>
<name>A0A3R9F2F4_9BACI</name>
<evidence type="ECO:0000313" key="3">
    <source>
        <dbReference type="Proteomes" id="UP000279911"/>
    </source>
</evidence>
<protein>
    <submittedName>
        <fullName evidence="2">DNA-binding protein</fullName>
    </submittedName>
</protein>
<evidence type="ECO:0000256" key="1">
    <source>
        <dbReference type="SAM" id="Phobius"/>
    </source>
</evidence>
<reference evidence="3" key="1">
    <citation type="submission" date="2018-12" db="EMBL/GenBank/DDBJ databases">
        <title>Bacillus chawlae sp. nov., Bacillus glennii sp. nov., and Bacillus saganii sp. nov. Isolated from the Vehicle Assembly Building at Kennedy Space Center where the Viking Spacecraft were Assembled.</title>
        <authorList>
            <person name="Seuylemezian A."/>
            <person name="Vaishampayan P."/>
        </authorList>
    </citation>
    <scope>NUCLEOTIDE SEQUENCE [LARGE SCALE GENOMIC DNA]</scope>
    <source>
        <strain evidence="3">DSM 13966</strain>
    </source>
</reference>
<sequence length="116" mass="13006">MKIEYGIVILSLCILVSGYWIGSALKKESRPPVSAGVEEVLTLTEASNYLGLSEEDIKKVISQEEEFLQTTGSFSGMMFPYTKVYDEYVFSKKSLDEWLEESTKNRKVYGADGIGN</sequence>
<organism evidence="2 3">
    <name type="scientific">Mesobacillus subterraneus</name>
    <dbReference type="NCBI Taxonomy" id="285983"/>
    <lineage>
        <taxon>Bacteria</taxon>
        <taxon>Bacillati</taxon>
        <taxon>Bacillota</taxon>
        <taxon>Bacilli</taxon>
        <taxon>Bacillales</taxon>
        <taxon>Bacillaceae</taxon>
        <taxon>Mesobacillus</taxon>
    </lineage>
</organism>
<keyword evidence="1" id="KW-0472">Membrane</keyword>
<dbReference type="Proteomes" id="UP000279911">
    <property type="component" value="Unassembled WGS sequence"/>
</dbReference>
<dbReference type="AlphaFoldDB" id="A0A3R9F2F4"/>
<dbReference type="GO" id="GO:0003677">
    <property type="term" value="F:DNA binding"/>
    <property type="evidence" value="ECO:0007669"/>
    <property type="project" value="UniProtKB-KW"/>
</dbReference>
<keyword evidence="2" id="KW-0238">DNA-binding</keyword>
<dbReference type="EMBL" id="RSFW01000007">
    <property type="protein sequence ID" value="RSD28395.1"/>
    <property type="molecule type" value="Genomic_DNA"/>
</dbReference>
<feature type="transmembrane region" description="Helical" evidence="1">
    <location>
        <begin position="6"/>
        <end position="25"/>
    </location>
</feature>
<gene>
    <name evidence="2" type="ORF">EJA10_04740</name>
</gene>
<proteinExistence type="predicted"/>
<accession>A0A3R9F2F4</accession>